<comment type="similarity">
    <text evidence="1">Belongs to the AB hydrolase superfamily. AB hydrolase 2 family.</text>
</comment>
<dbReference type="KEGG" id="tpx:Turpa_3752"/>
<dbReference type="GO" id="GO:0016787">
    <property type="term" value="F:hydrolase activity"/>
    <property type="evidence" value="ECO:0007669"/>
    <property type="project" value="UniProtKB-KW"/>
</dbReference>
<dbReference type="STRING" id="869212.Turpa_3752"/>
<organism evidence="4 5">
    <name type="scientific">Turneriella parva (strain ATCC BAA-1111 / DSM 21527 / NCTC 11395 / H)</name>
    <name type="common">Leptospira parva</name>
    <dbReference type="NCBI Taxonomy" id="869212"/>
    <lineage>
        <taxon>Bacteria</taxon>
        <taxon>Pseudomonadati</taxon>
        <taxon>Spirochaetota</taxon>
        <taxon>Spirochaetia</taxon>
        <taxon>Leptospirales</taxon>
        <taxon>Leptospiraceae</taxon>
        <taxon>Turneriella</taxon>
    </lineage>
</organism>
<dbReference type="RefSeq" id="WP_014804863.1">
    <property type="nucleotide sequence ID" value="NC_018020.1"/>
</dbReference>
<sequence>MRYLQHVEKFVDGMKVVEVLKRSEANPEAQPAKNDGTVFFCMHGYGANAYDLAGLSAYLDFPEGTRMIFPNGILGIDMGYGGQQGRAWFNIDWVEIERIRREGGLRDLSKSLPPGMADARDTLIAAMEKLECDPARTIVGGFSQGAMLATEIMLNHSSYLKGLIVFSGTLVNRIGWEQTAANKYGAQSKVLSFIQSHGTHDPVLPVQAAHRLYALLTEHGGEGKLVEFAGQHEIPAQVIDETNNWLREQFR</sequence>
<dbReference type="SUPFAM" id="SSF53474">
    <property type="entry name" value="alpha/beta-Hydrolases"/>
    <property type="match status" value="1"/>
</dbReference>
<evidence type="ECO:0000256" key="1">
    <source>
        <dbReference type="ARBA" id="ARBA00006499"/>
    </source>
</evidence>
<dbReference type="HOGENOM" id="CLU_049413_5_1_12"/>
<dbReference type="AlphaFoldDB" id="I4BAS9"/>
<protein>
    <submittedName>
        <fullName evidence="4">Phospholipase/Carboxylesterase</fullName>
    </submittedName>
</protein>
<accession>I4BAS9</accession>
<dbReference type="Proteomes" id="UP000006048">
    <property type="component" value="Chromosome"/>
</dbReference>
<dbReference type="InterPro" id="IPR003140">
    <property type="entry name" value="PLipase/COase/thioEstase"/>
</dbReference>
<keyword evidence="2" id="KW-0378">Hydrolase</keyword>
<gene>
    <name evidence="4" type="ordered locus">Turpa_3752</name>
</gene>
<dbReference type="PANTHER" id="PTHR10655">
    <property type="entry name" value="LYSOPHOSPHOLIPASE-RELATED"/>
    <property type="match status" value="1"/>
</dbReference>
<evidence type="ECO:0000256" key="2">
    <source>
        <dbReference type="ARBA" id="ARBA00022801"/>
    </source>
</evidence>
<evidence type="ECO:0000313" key="5">
    <source>
        <dbReference type="Proteomes" id="UP000006048"/>
    </source>
</evidence>
<evidence type="ECO:0000259" key="3">
    <source>
        <dbReference type="Pfam" id="PF02230"/>
    </source>
</evidence>
<name>I4BAS9_TURPD</name>
<dbReference type="Pfam" id="PF02230">
    <property type="entry name" value="Abhydrolase_2"/>
    <property type="match status" value="1"/>
</dbReference>
<feature type="domain" description="Phospholipase/carboxylesterase/thioesterase" evidence="3">
    <location>
        <begin position="33"/>
        <end position="246"/>
    </location>
</feature>
<dbReference type="EMBL" id="CP002959">
    <property type="protein sequence ID" value="AFM14386.1"/>
    <property type="molecule type" value="Genomic_DNA"/>
</dbReference>
<dbReference type="PATRIC" id="fig|869212.3.peg.3780"/>
<proteinExistence type="inferred from homology"/>
<keyword evidence="5" id="KW-1185">Reference proteome</keyword>
<dbReference type="InterPro" id="IPR050565">
    <property type="entry name" value="LYPA1-2/EST-like"/>
</dbReference>
<evidence type="ECO:0000313" key="4">
    <source>
        <dbReference type="EMBL" id="AFM14386.1"/>
    </source>
</evidence>
<reference evidence="4 5" key="1">
    <citation type="submission" date="2012-06" db="EMBL/GenBank/DDBJ databases">
        <title>The complete chromosome of genome of Turneriella parva DSM 21527.</title>
        <authorList>
            <consortium name="US DOE Joint Genome Institute (JGI-PGF)"/>
            <person name="Lucas S."/>
            <person name="Han J."/>
            <person name="Lapidus A."/>
            <person name="Bruce D."/>
            <person name="Goodwin L."/>
            <person name="Pitluck S."/>
            <person name="Peters L."/>
            <person name="Kyrpides N."/>
            <person name="Mavromatis K."/>
            <person name="Ivanova N."/>
            <person name="Mikhailova N."/>
            <person name="Chertkov O."/>
            <person name="Detter J.C."/>
            <person name="Tapia R."/>
            <person name="Han C."/>
            <person name="Land M."/>
            <person name="Hauser L."/>
            <person name="Markowitz V."/>
            <person name="Cheng J.-F."/>
            <person name="Hugenholtz P."/>
            <person name="Woyke T."/>
            <person name="Wu D."/>
            <person name="Gronow S."/>
            <person name="Wellnitz S."/>
            <person name="Brambilla E."/>
            <person name="Klenk H.-P."/>
            <person name="Eisen J.A."/>
        </authorList>
    </citation>
    <scope>NUCLEOTIDE SEQUENCE [LARGE SCALE GENOMIC DNA]</scope>
    <source>
        <strain evidence="5">ATCC BAA-1111 / DSM 21527 / NCTC 11395 / H</strain>
    </source>
</reference>
<dbReference type="PANTHER" id="PTHR10655:SF17">
    <property type="entry name" value="LYSOPHOSPHOLIPASE-LIKE PROTEIN 1"/>
    <property type="match status" value="1"/>
</dbReference>
<dbReference type="InterPro" id="IPR029058">
    <property type="entry name" value="AB_hydrolase_fold"/>
</dbReference>
<dbReference type="Gene3D" id="3.40.50.1820">
    <property type="entry name" value="alpha/beta hydrolase"/>
    <property type="match status" value="1"/>
</dbReference>
<dbReference type="OrthoDB" id="9796570at2"/>